<reference evidence="2" key="1">
    <citation type="submission" date="2017-02" db="UniProtKB">
        <authorList>
            <consortium name="WormBaseParasite"/>
        </authorList>
    </citation>
    <scope>IDENTIFICATION</scope>
</reference>
<proteinExistence type="predicted"/>
<dbReference type="WBParaSite" id="PTRK_0000600700.1">
    <property type="protein sequence ID" value="PTRK_0000600700.1"/>
    <property type="gene ID" value="PTRK_0000600700"/>
</dbReference>
<dbReference type="AlphaFoldDB" id="A0A0N4ZED0"/>
<organism evidence="1 2">
    <name type="scientific">Parastrongyloides trichosuri</name>
    <name type="common">Possum-specific nematode worm</name>
    <dbReference type="NCBI Taxonomy" id="131310"/>
    <lineage>
        <taxon>Eukaryota</taxon>
        <taxon>Metazoa</taxon>
        <taxon>Ecdysozoa</taxon>
        <taxon>Nematoda</taxon>
        <taxon>Chromadorea</taxon>
        <taxon>Rhabditida</taxon>
        <taxon>Tylenchina</taxon>
        <taxon>Panagrolaimomorpha</taxon>
        <taxon>Strongyloidoidea</taxon>
        <taxon>Strongyloididae</taxon>
        <taxon>Parastrongyloides</taxon>
    </lineage>
</organism>
<name>A0A0N4ZED0_PARTI</name>
<keyword evidence="1" id="KW-1185">Reference proteome</keyword>
<dbReference type="Proteomes" id="UP000038045">
    <property type="component" value="Unplaced"/>
</dbReference>
<sequence>VNCESSKTLESGWKVPVNVTFTGELTDEGEATFKKALENIQNKTCITFKKQPEPPMDANVNGLPPRLGLFFGVNRYDDEPCGTTPSGGDEYFPYTSVDIRLEHHKDVSEAEECIYKALGITENYSLC</sequence>
<evidence type="ECO:0000313" key="1">
    <source>
        <dbReference type="Proteomes" id="UP000038045"/>
    </source>
</evidence>
<evidence type="ECO:0000313" key="2">
    <source>
        <dbReference type="WBParaSite" id="PTRK_0000600700.1"/>
    </source>
</evidence>
<protein>
    <submittedName>
        <fullName evidence="2">Peptidase M12A domain-containing protein</fullName>
    </submittedName>
</protein>
<accession>A0A0N4ZED0</accession>